<feature type="region of interest" description="Disordered" evidence="2">
    <location>
        <begin position="86"/>
        <end position="105"/>
    </location>
</feature>
<dbReference type="SMART" id="SM00360">
    <property type="entry name" value="RRM"/>
    <property type="match status" value="1"/>
</dbReference>
<feature type="region of interest" description="Disordered" evidence="2">
    <location>
        <begin position="537"/>
        <end position="585"/>
    </location>
</feature>
<dbReference type="Proteomes" id="UP000037923">
    <property type="component" value="Unassembled WGS sequence"/>
</dbReference>
<protein>
    <submittedName>
        <fullName evidence="4">Putative RNA-binding protein 4</fullName>
    </submittedName>
</protein>
<dbReference type="OMA" id="HANGFAM"/>
<accession>A0A0N0DXE6</accession>
<dbReference type="EMBL" id="LGTL01000004">
    <property type="protein sequence ID" value="KPA82895.1"/>
    <property type="molecule type" value="Genomic_DNA"/>
</dbReference>
<dbReference type="Gene3D" id="3.30.70.330">
    <property type="match status" value="1"/>
</dbReference>
<dbReference type="PANTHER" id="PTHR15241:SF304">
    <property type="entry name" value="RRM DOMAIN-CONTAINING PROTEIN"/>
    <property type="match status" value="1"/>
</dbReference>
<feature type="region of interest" description="Disordered" evidence="2">
    <location>
        <begin position="284"/>
        <end position="339"/>
    </location>
</feature>
<dbReference type="Pfam" id="PF00076">
    <property type="entry name" value="RRM_1"/>
    <property type="match status" value="1"/>
</dbReference>
<proteinExistence type="predicted"/>
<feature type="compositionally biased region" description="Acidic residues" evidence="2">
    <location>
        <begin position="573"/>
        <end position="585"/>
    </location>
</feature>
<keyword evidence="5" id="KW-1185">Reference proteome</keyword>
<dbReference type="GeneID" id="26902944"/>
<feature type="domain" description="RRM" evidence="3">
    <location>
        <begin position="454"/>
        <end position="535"/>
    </location>
</feature>
<name>A0A0N0DXE6_LEPPY</name>
<dbReference type="SUPFAM" id="SSF54928">
    <property type="entry name" value="RNA-binding domain, RBD"/>
    <property type="match status" value="1"/>
</dbReference>
<dbReference type="OrthoDB" id="247215at2759"/>
<dbReference type="PANTHER" id="PTHR15241">
    <property type="entry name" value="TRANSFORMER-2-RELATED"/>
    <property type="match status" value="1"/>
</dbReference>
<feature type="compositionally biased region" description="Low complexity" evidence="2">
    <location>
        <begin position="19"/>
        <end position="28"/>
    </location>
</feature>
<evidence type="ECO:0000256" key="1">
    <source>
        <dbReference type="PROSITE-ProRule" id="PRU00176"/>
    </source>
</evidence>
<reference evidence="4 5" key="1">
    <citation type="submission" date="2015-07" db="EMBL/GenBank/DDBJ databases">
        <title>High-quality genome of monoxenous trypanosomatid Leptomonas pyrrhocoris.</title>
        <authorList>
            <person name="Flegontov P."/>
            <person name="Butenko A."/>
            <person name="Firsov S."/>
            <person name="Vlcek C."/>
            <person name="Logacheva M.D."/>
            <person name="Field M."/>
            <person name="Filatov D."/>
            <person name="Flegontova O."/>
            <person name="Gerasimov E."/>
            <person name="Jackson A.P."/>
            <person name="Kelly S."/>
            <person name="Opperdoes F."/>
            <person name="O'Reilly A."/>
            <person name="Votypka J."/>
            <person name="Yurchenko V."/>
            <person name="Lukes J."/>
        </authorList>
    </citation>
    <scope>NUCLEOTIDE SEQUENCE [LARGE SCALE GENOMIC DNA]</scope>
    <source>
        <strain evidence="4">H10</strain>
    </source>
</reference>
<feature type="region of interest" description="Disordered" evidence="2">
    <location>
        <begin position="425"/>
        <end position="448"/>
    </location>
</feature>
<dbReference type="GO" id="GO:0003723">
    <property type="term" value="F:RNA binding"/>
    <property type="evidence" value="ECO:0007669"/>
    <property type="project" value="UniProtKB-UniRule"/>
</dbReference>
<dbReference type="RefSeq" id="XP_015661335.1">
    <property type="nucleotide sequence ID" value="XM_015799733.1"/>
</dbReference>
<evidence type="ECO:0000256" key="2">
    <source>
        <dbReference type="SAM" id="MobiDB-lite"/>
    </source>
</evidence>
<feature type="region of interest" description="Disordered" evidence="2">
    <location>
        <begin position="1"/>
        <end position="65"/>
    </location>
</feature>
<evidence type="ECO:0000313" key="5">
    <source>
        <dbReference type="Proteomes" id="UP000037923"/>
    </source>
</evidence>
<sequence length="585" mass="62949">MDPFSQPYYIGGATQDASQQQQQQQQQQKMPVRKNGSESADSHVPMAMRAEIQSSQPPPFPGTAAPSAYAFPTMQQTETPHQFNFSHSHDGQLSPGNMQASGVNPPPSPYALPQRQVVYLHGGGAASISSLGRHPVLMGPPAANVSLTSANAPVFYPAMPIPSANGNTAVAYYVPGTDSQQQQQQQQQSVLLDSSTAFHGPGNANTRLSYLVLPTQQMDQASMTAYATLPFTAYVSRRSSGQNAMQDAMDFAPPNAAMAAWPSALPPQYTNPPPLQKFPATATTTTNAAAVDDKKARQKAPSNGEVPSTASAAVNPHPPIAGGANNKNGSTSKPKHHANGVDAGAHIIKEVSITSQSTSNTQGLPYAEDPVEIDTTKRQLIVNYLPQRLTDERFKELFRPYGELMEEESHIIHDFRHHKMIPVPSSAATTPATKTTTPLSFDKDTPSSPVTAITTMSLSNMDLTSLGTHTHDDTTPTTVTESTSSTTAVEACSVPRSKGYGFIYYKDGASTERAIKELNGKEVDGKRIKVRYAQQQRCLDPRPAEGATESVKDIDAQMHSTTSESEVKSSDMEIIDNETFEFDDD</sequence>
<evidence type="ECO:0000259" key="3">
    <source>
        <dbReference type="PROSITE" id="PS50102"/>
    </source>
</evidence>
<keyword evidence="1" id="KW-0694">RNA-binding</keyword>
<organism evidence="4 5">
    <name type="scientific">Leptomonas pyrrhocoris</name>
    <name type="common">Firebug parasite</name>
    <dbReference type="NCBI Taxonomy" id="157538"/>
    <lineage>
        <taxon>Eukaryota</taxon>
        <taxon>Discoba</taxon>
        <taxon>Euglenozoa</taxon>
        <taxon>Kinetoplastea</taxon>
        <taxon>Metakinetoplastina</taxon>
        <taxon>Trypanosomatida</taxon>
        <taxon>Trypanosomatidae</taxon>
        <taxon>Leishmaniinae</taxon>
        <taxon>Leptomonas</taxon>
    </lineage>
</organism>
<dbReference type="PROSITE" id="PS50102">
    <property type="entry name" value="RRM"/>
    <property type="match status" value="1"/>
</dbReference>
<comment type="caution">
    <text evidence="4">The sequence shown here is derived from an EMBL/GenBank/DDBJ whole genome shotgun (WGS) entry which is preliminary data.</text>
</comment>
<dbReference type="InterPro" id="IPR012677">
    <property type="entry name" value="Nucleotide-bd_a/b_plait_sf"/>
</dbReference>
<dbReference type="InterPro" id="IPR035979">
    <property type="entry name" value="RBD_domain_sf"/>
</dbReference>
<gene>
    <name evidence="4" type="ORF">ABB37_02653</name>
</gene>
<dbReference type="RefSeq" id="XP_015661334.1">
    <property type="nucleotide sequence ID" value="XM_015799732.1"/>
</dbReference>
<dbReference type="VEuPathDB" id="TriTrypDB:LpyrH10_04_2030"/>
<dbReference type="InterPro" id="IPR000504">
    <property type="entry name" value="RRM_dom"/>
</dbReference>
<evidence type="ECO:0000313" key="4">
    <source>
        <dbReference type="EMBL" id="KPA82895.1"/>
    </source>
</evidence>
<dbReference type="AlphaFoldDB" id="A0A0N0DXE6"/>
<dbReference type="EMBL" id="LGTL01000004">
    <property type="protein sequence ID" value="KPA82896.1"/>
    <property type="molecule type" value="Genomic_DNA"/>
</dbReference>
<feature type="compositionally biased region" description="Low complexity" evidence="2">
    <location>
        <begin position="425"/>
        <end position="440"/>
    </location>
</feature>